<dbReference type="InterPro" id="IPR056339">
    <property type="entry name" value="CARF_Card1"/>
</dbReference>
<accession>B0K8W0</accession>
<dbReference type="EMBL" id="CP000924">
    <property type="protein sequence ID" value="ABY94573.1"/>
    <property type="molecule type" value="Genomic_DNA"/>
</dbReference>
<dbReference type="Gene3D" id="3.40.50.10770">
    <property type="entry name" value="Hypothetical protein VC1899 like domain (Restriction endonuclease-like)"/>
    <property type="match status" value="1"/>
</dbReference>
<dbReference type="STRING" id="340099.Teth39_0918"/>
<dbReference type="KEGG" id="tpd:Teth39_0918"/>
<dbReference type="GO" id="GO:0003676">
    <property type="term" value="F:nucleic acid binding"/>
    <property type="evidence" value="ECO:0007669"/>
    <property type="project" value="InterPro"/>
</dbReference>
<dbReference type="Proteomes" id="UP000002156">
    <property type="component" value="Chromosome"/>
</dbReference>
<evidence type="ECO:0000313" key="2">
    <source>
        <dbReference type="EMBL" id="ABY94573.1"/>
    </source>
</evidence>
<keyword evidence="3" id="KW-1185">Reference proteome</keyword>
<name>B0K8W0_THEP3</name>
<dbReference type="Gene3D" id="3.40.1350.10">
    <property type="match status" value="1"/>
</dbReference>
<proteinExistence type="predicted"/>
<dbReference type="InterPro" id="IPR011335">
    <property type="entry name" value="Restrct_endonuc-II-like"/>
</dbReference>
<dbReference type="eggNOG" id="ENOG502Z86H">
    <property type="taxonomic scope" value="Bacteria"/>
</dbReference>
<evidence type="ECO:0000313" key="3">
    <source>
        <dbReference type="Proteomes" id="UP000002156"/>
    </source>
</evidence>
<dbReference type="SUPFAM" id="SSF52980">
    <property type="entry name" value="Restriction endonuclease-like"/>
    <property type="match status" value="1"/>
</dbReference>
<dbReference type="Pfam" id="PF23400">
    <property type="entry name" value="CARF_Card1"/>
    <property type="match status" value="1"/>
</dbReference>
<feature type="domain" description="Card1 CARF" evidence="1">
    <location>
        <begin position="5"/>
        <end position="122"/>
    </location>
</feature>
<dbReference type="SMR" id="B0K8W0"/>
<protein>
    <recommendedName>
        <fullName evidence="1">Card1 CARF domain-containing protein</fullName>
    </recommendedName>
</protein>
<dbReference type="AlphaFoldDB" id="B0K8W0"/>
<reference evidence="3" key="1">
    <citation type="submission" date="2008-01" db="EMBL/GenBank/DDBJ databases">
        <title>Complete sequence of Thermoanaerobacter pseudethanolicus 39E.</title>
        <authorList>
            <person name="Copeland A."/>
            <person name="Lucas S."/>
            <person name="Lapidus A."/>
            <person name="Barry K."/>
            <person name="Glavina del Rio T."/>
            <person name="Dalin E."/>
            <person name="Tice H."/>
            <person name="Pitluck S."/>
            <person name="Bruce D."/>
            <person name="Goodwin L."/>
            <person name="Saunders E."/>
            <person name="Brettin T."/>
            <person name="Detter J.C."/>
            <person name="Han C."/>
            <person name="Schmutz J."/>
            <person name="Larimer F."/>
            <person name="Land M."/>
            <person name="Hauser L."/>
            <person name="Kyrpides N."/>
            <person name="Lykidis A."/>
            <person name="Hemme C."/>
            <person name="Fields M.W."/>
            <person name="He Z."/>
            <person name="Zhou J."/>
            <person name="Richardson P."/>
        </authorList>
    </citation>
    <scope>NUCLEOTIDE SEQUENCE [LARGE SCALE GENOMIC DNA]</scope>
    <source>
        <strain evidence="3">ATCC 33223 / DSM 2355 / 39E</strain>
    </source>
</reference>
<dbReference type="RefSeq" id="WP_012269226.1">
    <property type="nucleotide sequence ID" value="NC_010321.1"/>
</dbReference>
<dbReference type="InterPro" id="IPR011856">
    <property type="entry name" value="tRNA_endonuc-like_dom_sf"/>
</dbReference>
<dbReference type="HOGENOM" id="CLU_628411_0_0_9"/>
<organism evidence="2 3">
    <name type="scientific">Thermoanaerobacter pseudethanolicus (strain ATCC 33223 / 39E)</name>
    <name type="common">Clostridium thermohydrosulfuricum</name>
    <dbReference type="NCBI Taxonomy" id="340099"/>
    <lineage>
        <taxon>Bacteria</taxon>
        <taxon>Bacillati</taxon>
        <taxon>Bacillota</taxon>
        <taxon>Clostridia</taxon>
        <taxon>Thermoanaerobacterales</taxon>
        <taxon>Thermoanaerobacteraceae</taxon>
        <taxon>Thermoanaerobacter</taxon>
    </lineage>
</organism>
<evidence type="ECO:0000259" key="1">
    <source>
        <dbReference type="Pfam" id="PF23400"/>
    </source>
</evidence>
<gene>
    <name evidence="2" type="ordered locus">Teth39_0918</name>
</gene>
<sequence>MNEKVLVLIVGTNPLPNYVVGSHLKEKYDKFVLIYSEKNDKINQNSTYDYAKKLKEHLNLNDKCIFLPLSDVSNSEKIINDLREKFPSEDFVEVHLNYTGGTKTMVVHIYNFLKEKFKNNKIKFEGSYLDARDYKLVYDYSEEAISLKDTIKIDINTLLSIHLYEDIHFEFYDTYSYKQKFVDSFDKISQEIEKAIKDDKGEDFVKWLEDPFRKIFKGENKLLEKTAKFKKHIEKLLKDNDSSPIVKFNEKTPQFIWDILNAFPEGKKLNDGQKLWIPDDKITNDNLSSRVKDTVEFLNGKWFEWYVYSQIKSELLDRKLKEGEHFGISLKAQKKDSPYFELDIFLINGYQLIGISLTTSSTRELCKLKGFEVIHRVRQIGGDESKAILITGMDKSKTEDLQKDLAYETGSTQKRFVVFGIDDWADIGSKICEEVFK</sequence>